<dbReference type="InterPro" id="IPR009560">
    <property type="entry name" value="DUF1176"/>
</dbReference>
<dbReference type="OrthoDB" id="6183301at2"/>
<dbReference type="EMBL" id="CP043046">
    <property type="protein sequence ID" value="QEI07815.1"/>
    <property type="molecule type" value="Genomic_DNA"/>
</dbReference>
<evidence type="ECO:0000313" key="2">
    <source>
        <dbReference type="EMBL" id="QEI07815.1"/>
    </source>
</evidence>
<feature type="chain" id="PRO_5022840958" evidence="1">
    <location>
        <begin position="25"/>
        <end position="357"/>
    </location>
</feature>
<proteinExistence type="predicted"/>
<protein>
    <submittedName>
        <fullName evidence="2">DUF1176 domain-containing protein</fullName>
    </submittedName>
</protein>
<gene>
    <name evidence="2" type="ORF">FXN63_19725</name>
</gene>
<dbReference type="RefSeq" id="WP_148816862.1">
    <property type="nucleotide sequence ID" value="NZ_CP043046.1"/>
</dbReference>
<keyword evidence="3" id="KW-1185">Reference proteome</keyword>
<organism evidence="2 3">
    <name type="scientific">Pigmentiphaga aceris</name>
    <dbReference type="NCBI Taxonomy" id="1940612"/>
    <lineage>
        <taxon>Bacteria</taxon>
        <taxon>Pseudomonadati</taxon>
        <taxon>Pseudomonadota</taxon>
        <taxon>Betaproteobacteria</taxon>
        <taxon>Burkholderiales</taxon>
        <taxon>Alcaligenaceae</taxon>
        <taxon>Pigmentiphaga</taxon>
    </lineage>
</organism>
<evidence type="ECO:0000256" key="1">
    <source>
        <dbReference type="SAM" id="SignalP"/>
    </source>
</evidence>
<feature type="signal peptide" evidence="1">
    <location>
        <begin position="1"/>
        <end position="24"/>
    </location>
</feature>
<reference evidence="2 3" key="1">
    <citation type="submission" date="2019-08" db="EMBL/GenBank/DDBJ databases">
        <title>Amphibian skin-associated Pigmentiphaga: genome sequence and occurrence across geography and hosts.</title>
        <authorList>
            <person name="Bletz M.C."/>
            <person name="Bunk B."/>
            <person name="Sproeer C."/>
            <person name="Biwer P."/>
            <person name="Reiter S."/>
            <person name="Rabemananjara F.C.E."/>
            <person name="Schulz S."/>
            <person name="Overmann J."/>
            <person name="Vences M."/>
        </authorList>
    </citation>
    <scope>NUCLEOTIDE SEQUENCE [LARGE SCALE GENOMIC DNA]</scope>
    <source>
        <strain evidence="2 3">Mada1488</strain>
    </source>
</reference>
<dbReference type="KEGG" id="pacr:FXN63_19725"/>
<evidence type="ECO:0000313" key="3">
    <source>
        <dbReference type="Proteomes" id="UP000325161"/>
    </source>
</evidence>
<dbReference type="Pfam" id="PF06674">
    <property type="entry name" value="DUF1176"/>
    <property type="match status" value="1"/>
</dbReference>
<name>A0A5C0B0B7_9BURK</name>
<sequence>MFLISWCRRLTGATLLVMAGAGTAATPLSQPPSSVYRPIKDWTLVCDNTRYCEAKGLVEGNHATMRIEREAGPNTPINLVIDALGELHPDLLRVDDKPSVLQTLPWHIGGRRDLSETQLSLSRDNAKRALAAMIEANKLSLGASAQNATISLIGLKAVLLSMDELQGRLDTPGALVRTGPLSENRVARSVPLPYLPVRTTVATAIPQGFLATVRTARSAAIASECEQDLQKPNDEAKSLSAKEVLVFLECRRGAYQSQYLSYRVNRDKPQEVQGLVLPVMAGIDKRFEKVLSQPEWDLDTGTLTVGAKGRGVADCGYWAKWRFDGDAFVMAEFHEQRICAGRPWDWPALYRSKASKD</sequence>
<keyword evidence="1" id="KW-0732">Signal</keyword>
<dbReference type="AlphaFoldDB" id="A0A5C0B0B7"/>
<accession>A0A5C0B0B7</accession>
<dbReference type="Proteomes" id="UP000325161">
    <property type="component" value="Chromosome"/>
</dbReference>